<dbReference type="Proteomes" id="UP000248975">
    <property type="component" value="Unassembled WGS sequence"/>
</dbReference>
<gene>
    <name evidence="1" type="ORF">DI533_04755</name>
</gene>
<protein>
    <submittedName>
        <fullName evidence="1">Uncharacterized protein</fullName>
    </submittedName>
</protein>
<dbReference type="AlphaFoldDB" id="A0A2W5U9C3"/>
<organism evidence="1 2">
    <name type="scientific">Cereibacter sphaeroides</name>
    <name type="common">Rhodobacter sphaeroides</name>
    <dbReference type="NCBI Taxonomy" id="1063"/>
    <lineage>
        <taxon>Bacteria</taxon>
        <taxon>Pseudomonadati</taxon>
        <taxon>Pseudomonadota</taxon>
        <taxon>Alphaproteobacteria</taxon>
        <taxon>Rhodobacterales</taxon>
        <taxon>Paracoccaceae</taxon>
        <taxon>Cereibacter</taxon>
    </lineage>
</organism>
<comment type="caution">
    <text evidence="1">The sequence shown here is derived from an EMBL/GenBank/DDBJ whole genome shotgun (WGS) entry which is preliminary data.</text>
</comment>
<name>A0A2W5U9C3_CERSP</name>
<sequence>MRTANRTIFTGRYGQRGLILPSGLDVGGNGEYEYPIVRQADWDMREAMRARVLDQNPTYQGENAWWSFSDAEKAAMTGYTATSPNDIADIIRTAPGGTNRQIKIMANYDGHASLSNNVIYGPHANSLADNPSVDVGKTRPDYSVYIYAAPGRTPGFTGTIYWRGQSKIEIDGVYHTGTSYFDRDGTRPLLPMAVWKNAHHGGGNTNNCFRGAPRLLHLENMDFPAGRVLTDQPQYFRMINSRSWGGNDQVDVLSRRGYDASYMTGWDACAWMVGNHFFGWNRFLPGDTDVHFDFFQDGDTTIQEVIRSYNHLWEYNVFHIETSAIRNNCQGHLSTDNNGKGIEMNFVGHNTVIAGFTGASQKGVSPYDDLDTGFVSLSRIMSVHSSVPYGQGSGMLGTPSGVGSSRDYTTGEVNPAAGPKRVTEMMAGSVTLQAAQVNNRYTDGNVNISISPSFTNRRQRVQNILTGTPSLPNNGFVDYPAGSPRPGGGTWPYNAAGYEDPETYGSGDSVAEKAKFLAFVKPRRGWRQRNAGPINPAFWPTAVEEYKSPLGVPPPPSLARPPIFSVHSAPSPTKEPDIIDDVVARVGDLLEIEPQVYLNGGAQSNFMIKVADTIGGALTDLDTNITRIVEPSLLGKYLYVTGGVENMSGTYAYPGTPYGPIGAPLPVLAASEDWSRVTVDMPASSTGVEIMSKVGPGVDPINAPLYSRTGSMGPSLLTHAASPTGRAMRPKISLTNHTSSISRNDITNQLALPWDTFECRSLIQFLSGTNLRSVNIGDNLTGTGTQYTGLLLAGPTGGSDGTISLQRANSQNSGTAFKTGLGAASGMIWVAFRAAFGVLEGKAWIDGQPEPAYGDAETGIASGVVTMARAAINTTTGASSPFTNPCCVIMKQDFIWTRP</sequence>
<accession>A0A2W5U9C3</accession>
<reference evidence="1 2" key="1">
    <citation type="submission" date="2017-08" db="EMBL/GenBank/DDBJ databases">
        <title>Infants hospitalized years apart are colonized by the same room-sourced microbial strains.</title>
        <authorList>
            <person name="Brooks B."/>
            <person name="Olm M.R."/>
            <person name="Firek B.A."/>
            <person name="Baker R."/>
            <person name="Thomas B.C."/>
            <person name="Morowitz M.J."/>
            <person name="Banfield J.F."/>
        </authorList>
    </citation>
    <scope>NUCLEOTIDE SEQUENCE [LARGE SCALE GENOMIC DNA]</scope>
    <source>
        <strain evidence="1">S2_003_000_R2_11</strain>
    </source>
</reference>
<dbReference type="EMBL" id="QFQS01000001">
    <property type="protein sequence ID" value="PZQ99943.1"/>
    <property type="molecule type" value="Genomic_DNA"/>
</dbReference>
<evidence type="ECO:0000313" key="2">
    <source>
        <dbReference type="Proteomes" id="UP000248975"/>
    </source>
</evidence>
<evidence type="ECO:0000313" key="1">
    <source>
        <dbReference type="EMBL" id="PZQ99943.1"/>
    </source>
</evidence>
<proteinExistence type="predicted"/>